<dbReference type="InterPro" id="IPR003231">
    <property type="entry name" value="ACP"/>
</dbReference>
<evidence type="ECO:0000256" key="1">
    <source>
        <dbReference type="ARBA" id="ARBA00022450"/>
    </source>
</evidence>
<comment type="function">
    <text evidence="3">Carrier of the growing fatty acid chain in fatty acid biosynthesis.</text>
</comment>
<keyword evidence="3" id="KW-0444">Lipid biosynthesis</keyword>
<reference evidence="5 6" key="1">
    <citation type="submission" date="2020-02" db="EMBL/GenBank/DDBJ databases">
        <title>The whole genome sequence of CPCC 205119.</title>
        <authorList>
            <person name="Jiang Z."/>
        </authorList>
    </citation>
    <scope>NUCLEOTIDE SEQUENCE [LARGE SCALE GENOMIC DNA]</scope>
    <source>
        <strain evidence="5 6">CPCC 205119</strain>
    </source>
</reference>
<dbReference type="Proteomes" id="UP000470470">
    <property type="component" value="Unassembled WGS sequence"/>
</dbReference>
<dbReference type="Gene3D" id="1.10.1200.10">
    <property type="entry name" value="ACP-like"/>
    <property type="match status" value="1"/>
</dbReference>
<sequence>MDQTEVFSRVRRVLEDELGVPGDRIRPDANLRDDLEMDSLDRVEFVTAMEGELGGRIESSQVEQVRTIQDVVDAVVAASRDQRPSAAS</sequence>
<dbReference type="Pfam" id="PF00550">
    <property type="entry name" value="PP-binding"/>
    <property type="match status" value="1"/>
</dbReference>
<comment type="PTM">
    <text evidence="3">4'-phosphopantetheine is transferred from CoA to a specific serine of apo-ACP by AcpS. This modification is essential for activity because fatty acids are bound in thioester linkage to the sulfhydryl of the prosthetic group.</text>
</comment>
<dbReference type="GO" id="GO:0016020">
    <property type="term" value="C:membrane"/>
    <property type="evidence" value="ECO:0007669"/>
    <property type="project" value="GOC"/>
</dbReference>
<dbReference type="UniPathway" id="UPA00094"/>
<evidence type="ECO:0000259" key="4">
    <source>
        <dbReference type="PROSITE" id="PS50075"/>
    </source>
</evidence>
<feature type="domain" description="Carrier" evidence="4">
    <location>
        <begin position="4"/>
        <end position="79"/>
    </location>
</feature>
<accession>A0A7K3WDA4</accession>
<feature type="modified residue" description="O-(pantetheine 4'-phosphoryl)serine" evidence="3">
    <location>
        <position position="39"/>
    </location>
</feature>
<dbReference type="SUPFAM" id="SSF47336">
    <property type="entry name" value="ACP-like"/>
    <property type="match status" value="1"/>
</dbReference>
<proteinExistence type="inferred from homology"/>
<keyword evidence="1 3" id="KW-0596">Phosphopantetheine</keyword>
<dbReference type="EMBL" id="JAAGWK010000011">
    <property type="protein sequence ID" value="NEL54374.1"/>
    <property type="molecule type" value="Genomic_DNA"/>
</dbReference>
<dbReference type="InterPro" id="IPR009081">
    <property type="entry name" value="PP-bd_ACP"/>
</dbReference>
<keyword evidence="3" id="KW-0275">Fatty acid biosynthesis</keyword>
<comment type="similarity">
    <text evidence="3">Belongs to the acyl carrier protein (ACP) family.</text>
</comment>
<gene>
    <name evidence="3" type="primary">acpP</name>
    <name evidence="5" type="ORF">G1H19_10210</name>
</gene>
<dbReference type="PANTHER" id="PTHR20863">
    <property type="entry name" value="ACYL CARRIER PROTEIN"/>
    <property type="match status" value="1"/>
</dbReference>
<comment type="pathway">
    <text evidence="3">Lipid metabolism; fatty acid biosynthesis.</text>
</comment>
<dbReference type="GO" id="GO:0005829">
    <property type="term" value="C:cytosol"/>
    <property type="evidence" value="ECO:0007669"/>
    <property type="project" value="TreeGrafter"/>
</dbReference>
<keyword evidence="3" id="KW-0276">Fatty acid metabolism</keyword>
<dbReference type="PROSITE" id="PS50075">
    <property type="entry name" value="CARRIER"/>
    <property type="match status" value="1"/>
</dbReference>
<name>A0A7K3WDA4_9ACTN</name>
<dbReference type="NCBIfam" id="NF002150">
    <property type="entry name" value="PRK00982.1-4"/>
    <property type="match status" value="1"/>
</dbReference>
<dbReference type="RefSeq" id="WP_152727595.1">
    <property type="nucleotide sequence ID" value="NZ_JAABOZ010000001.1"/>
</dbReference>
<keyword evidence="3" id="KW-0443">Lipid metabolism</keyword>
<evidence type="ECO:0000256" key="3">
    <source>
        <dbReference type="HAMAP-Rule" id="MF_01217"/>
    </source>
</evidence>
<dbReference type="GO" id="GO:0000035">
    <property type="term" value="F:acyl binding"/>
    <property type="evidence" value="ECO:0007669"/>
    <property type="project" value="TreeGrafter"/>
</dbReference>
<keyword evidence="6" id="KW-1185">Reference proteome</keyword>
<dbReference type="HAMAP" id="MF_01217">
    <property type="entry name" value="Acyl_carrier"/>
    <property type="match status" value="1"/>
</dbReference>
<dbReference type="GO" id="GO:0000036">
    <property type="term" value="F:acyl carrier activity"/>
    <property type="evidence" value="ECO:0007669"/>
    <property type="project" value="UniProtKB-UniRule"/>
</dbReference>
<dbReference type="AlphaFoldDB" id="A0A7K3WDA4"/>
<protein>
    <recommendedName>
        <fullName evidence="3">Acyl carrier protein</fullName>
        <shortName evidence="3">ACP</shortName>
    </recommendedName>
</protein>
<evidence type="ECO:0000313" key="5">
    <source>
        <dbReference type="EMBL" id="NEL54374.1"/>
    </source>
</evidence>
<dbReference type="NCBIfam" id="NF003757">
    <property type="entry name" value="PRK05350.1"/>
    <property type="match status" value="1"/>
</dbReference>
<evidence type="ECO:0000313" key="6">
    <source>
        <dbReference type="Proteomes" id="UP000470470"/>
    </source>
</evidence>
<keyword evidence="3" id="KW-0963">Cytoplasm</keyword>
<organism evidence="5 6">
    <name type="scientific">Goekera deserti</name>
    <dbReference type="NCBI Taxonomy" id="2497753"/>
    <lineage>
        <taxon>Bacteria</taxon>
        <taxon>Bacillati</taxon>
        <taxon>Actinomycetota</taxon>
        <taxon>Actinomycetes</taxon>
        <taxon>Geodermatophilales</taxon>
        <taxon>Geodermatophilaceae</taxon>
        <taxon>Goekera</taxon>
    </lineage>
</organism>
<dbReference type="InterPro" id="IPR036736">
    <property type="entry name" value="ACP-like_sf"/>
</dbReference>
<comment type="caution">
    <text evidence="5">The sequence shown here is derived from an EMBL/GenBank/DDBJ whole genome shotgun (WGS) entry which is preliminary data.</text>
</comment>
<evidence type="ECO:0000256" key="2">
    <source>
        <dbReference type="ARBA" id="ARBA00022553"/>
    </source>
</evidence>
<keyword evidence="2 3" id="KW-0597">Phosphoprotein</keyword>
<dbReference type="PANTHER" id="PTHR20863:SF69">
    <property type="entry name" value="ACYL CARRIER PROTEIN"/>
    <property type="match status" value="1"/>
</dbReference>
<dbReference type="GO" id="GO:0009245">
    <property type="term" value="P:lipid A biosynthetic process"/>
    <property type="evidence" value="ECO:0007669"/>
    <property type="project" value="TreeGrafter"/>
</dbReference>
<comment type="subcellular location">
    <subcellularLocation>
        <location evidence="3">Cytoplasm</location>
    </subcellularLocation>
</comment>